<name>A0A200R8S3_MACCD</name>
<keyword evidence="6" id="KW-1185">Reference proteome</keyword>
<dbReference type="OMA" id="HLPCKAF"/>
<gene>
    <name evidence="5" type="ORF">BVC80_889g6</name>
</gene>
<accession>A0A200R8S3</accession>
<dbReference type="InParanoid" id="A0A200R8S3"/>
<dbReference type="OrthoDB" id="994133at2759"/>
<dbReference type="AlphaFoldDB" id="A0A200R8S3"/>
<sequence>MASSSSYSPHQSAMNLSCSILFLLLLLPISCTSTRLGAMVTTVDTKPSTSSDSDSSMVLINQEKLVVDSHFQGRVFNFFPRGTPIPPSGPSKRHNSIPHN</sequence>
<organism evidence="5 6">
    <name type="scientific">Macleaya cordata</name>
    <name type="common">Five-seeded plume-poppy</name>
    <name type="synonym">Bocconia cordata</name>
    <dbReference type="NCBI Taxonomy" id="56857"/>
    <lineage>
        <taxon>Eukaryota</taxon>
        <taxon>Viridiplantae</taxon>
        <taxon>Streptophyta</taxon>
        <taxon>Embryophyta</taxon>
        <taxon>Tracheophyta</taxon>
        <taxon>Spermatophyta</taxon>
        <taxon>Magnoliopsida</taxon>
        <taxon>Ranunculales</taxon>
        <taxon>Papaveraceae</taxon>
        <taxon>Papaveroideae</taxon>
        <taxon>Macleaya</taxon>
    </lineage>
</organism>
<protein>
    <submittedName>
        <fullName evidence="5">Uncharacterized protein</fullName>
    </submittedName>
</protein>
<dbReference type="InterPro" id="IPR039639">
    <property type="entry name" value="IDA-like"/>
</dbReference>
<feature type="signal peptide" evidence="4">
    <location>
        <begin position="1"/>
        <end position="33"/>
    </location>
</feature>
<evidence type="ECO:0000313" key="6">
    <source>
        <dbReference type="Proteomes" id="UP000195402"/>
    </source>
</evidence>
<dbReference type="GO" id="GO:0010227">
    <property type="term" value="P:floral organ abscission"/>
    <property type="evidence" value="ECO:0007669"/>
    <property type="project" value="InterPro"/>
</dbReference>
<dbReference type="EMBL" id="MVGT01000295">
    <property type="protein sequence ID" value="OVA19043.1"/>
    <property type="molecule type" value="Genomic_DNA"/>
</dbReference>
<evidence type="ECO:0000256" key="2">
    <source>
        <dbReference type="ARBA" id="ARBA00022525"/>
    </source>
</evidence>
<dbReference type="PANTHER" id="PTHR33599:SF20">
    <property type="entry name" value="PROTEIN IDA"/>
    <property type="match status" value="1"/>
</dbReference>
<evidence type="ECO:0000256" key="4">
    <source>
        <dbReference type="SAM" id="SignalP"/>
    </source>
</evidence>
<evidence type="ECO:0000313" key="5">
    <source>
        <dbReference type="EMBL" id="OVA19043.1"/>
    </source>
</evidence>
<keyword evidence="2" id="KW-0964">Secreted</keyword>
<feature type="chain" id="PRO_5012239292" evidence="4">
    <location>
        <begin position="34"/>
        <end position="100"/>
    </location>
</feature>
<keyword evidence="3 4" id="KW-0732">Signal</keyword>
<reference evidence="5 6" key="1">
    <citation type="journal article" date="2017" name="Mol. Plant">
        <title>The Genome of Medicinal Plant Macleaya cordata Provides New Insights into Benzylisoquinoline Alkaloids Metabolism.</title>
        <authorList>
            <person name="Liu X."/>
            <person name="Liu Y."/>
            <person name="Huang P."/>
            <person name="Ma Y."/>
            <person name="Qing Z."/>
            <person name="Tang Q."/>
            <person name="Cao H."/>
            <person name="Cheng P."/>
            <person name="Zheng Y."/>
            <person name="Yuan Z."/>
            <person name="Zhou Y."/>
            <person name="Liu J."/>
            <person name="Tang Z."/>
            <person name="Zhuo Y."/>
            <person name="Zhang Y."/>
            <person name="Yu L."/>
            <person name="Huang J."/>
            <person name="Yang P."/>
            <person name="Peng Q."/>
            <person name="Zhang J."/>
            <person name="Jiang W."/>
            <person name="Zhang Z."/>
            <person name="Lin K."/>
            <person name="Ro D.K."/>
            <person name="Chen X."/>
            <person name="Xiong X."/>
            <person name="Shang Y."/>
            <person name="Huang S."/>
            <person name="Zeng J."/>
        </authorList>
    </citation>
    <scope>NUCLEOTIDE SEQUENCE [LARGE SCALE GENOMIC DNA]</scope>
    <source>
        <strain evidence="6">cv. BLH2017</strain>
        <tissue evidence="5">Root</tissue>
    </source>
</reference>
<proteinExistence type="predicted"/>
<dbReference type="PANTHER" id="PTHR33599">
    <property type="entry name" value="PROTEIN IDA-LIKE 5"/>
    <property type="match status" value="1"/>
</dbReference>
<dbReference type="GO" id="GO:0005576">
    <property type="term" value="C:extracellular region"/>
    <property type="evidence" value="ECO:0007669"/>
    <property type="project" value="UniProtKB-SubCell"/>
</dbReference>
<comment type="subcellular location">
    <subcellularLocation>
        <location evidence="1">Secreted</location>
        <location evidence="1">Extracellular space</location>
    </subcellularLocation>
</comment>
<evidence type="ECO:0000256" key="1">
    <source>
        <dbReference type="ARBA" id="ARBA00004239"/>
    </source>
</evidence>
<dbReference type="Proteomes" id="UP000195402">
    <property type="component" value="Unassembled WGS sequence"/>
</dbReference>
<comment type="caution">
    <text evidence="5">The sequence shown here is derived from an EMBL/GenBank/DDBJ whole genome shotgun (WGS) entry which is preliminary data.</text>
</comment>
<evidence type="ECO:0000256" key="3">
    <source>
        <dbReference type="ARBA" id="ARBA00022729"/>
    </source>
</evidence>